<gene>
    <name evidence="8" type="ORF">AJ79_04006</name>
</gene>
<comment type="similarity">
    <text evidence="2">Belongs to the MND1 family.</text>
</comment>
<keyword evidence="9" id="KW-1185">Reference proteome</keyword>
<dbReference type="InterPro" id="IPR040453">
    <property type="entry name" value="Mnd1_HTH"/>
</dbReference>
<reference evidence="8 9" key="1">
    <citation type="submission" date="2017-10" db="EMBL/GenBank/DDBJ databases">
        <title>Comparative genomics in systemic dimorphic fungi from Ajellomycetaceae.</title>
        <authorList>
            <person name="Munoz J.F."/>
            <person name="Mcewen J.G."/>
            <person name="Clay O.K."/>
            <person name="Cuomo C.A."/>
        </authorList>
    </citation>
    <scope>NUCLEOTIDE SEQUENCE [LARGE SCALE GENOMIC DNA]</scope>
    <source>
        <strain evidence="8 9">UAMH5409</strain>
    </source>
</reference>
<feature type="domain" description="Mnd1 HTH" evidence="7">
    <location>
        <begin position="37"/>
        <end position="95"/>
    </location>
</feature>
<dbReference type="OrthoDB" id="9978204at2759"/>
<dbReference type="Proteomes" id="UP000223968">
    <property type="component" value="Unassembled WGS sequence"/>
</dbReference>
<comment type="subcellular location">
    <subcellularLocation>
        <location evidence="1">Nucleus</location>
    </subcellularLocation>
</comment>
<feature type="region of interest" description="Disordered" evidence="6">
    <location>
        <begin position="1"/>
        <end position="30"/>
    </location>
</feature>
<accession>A0A2B7XUL8</accession>
<keyword evidence="4" id="KW-0539">Nucleus</keyword>
<evidence type="ECO:0000256" key="3">
    <source>
        <dbReference type="ARBA" id="ARBA00023054"/>
    </source>
</evidence>
<evidence type="ECO:0000256" key="6">
    <source>
        <dbReference type="SAM" id="MobiDB-lite"/>
    </source>
</evidence>
<dbReference type="GO" id="GO:0005634">
    <property type="term" value="C:nucleus"/>
    <property type="evidence" value="ECO:0007669"/>
    <property type="project" value="UniProtKB-SubCell"/>
</dbReference>
<organism evidence="8 9">
    <name type="scientific">Helicocarpus griseus UAMH5409</name>
    <dbReference type="NCBI Taxonomy" id="1447875"/>
    <lineage>
        <taxon>Eukaryota</taxon>
        <taxon>Fungi</taxon>
        <taxon>Dikarya</taxon>
        <taxon>Ascomycota</taxon>
        <taxon>Pezizomycotina</taxon>
        <taxon>Eurotiomycetes</taxon>
        <taxon>Eurotiomycetidae</taxon>
        <taxon>Onygenales</taxon>
        <taxon>Ajellomycetaceae</taxon>
        <taxon>Helicocarpus</taxon>
    </lineage>
</organism>
<feature type="coiled-coil region" evidence="5">
    <location>
        <begin position="100"/>
        <end position="134"/>
    </location>
</feature>
<evidence type="ECO:0000256" key="4">
    <source>
        <dbReference type="ARBA" id="ARBA00023242"/>
    </source>
</evidence>
<keyword evidence="3 5" id="KW-0175">Coiled coil</keyword>
<protein>
    <recommendedName>
        <fullName evidence="7">Mnd1 HTH domain-containing protein</fullName>
    </recommendedName>
</protein>
<dbReference type="InterPro" id="IPR005647">
    <property type="entry name" value="Mnd1"/>
</dbReference>
<evidence type="ECO:0000259" key="7">
    <source>
        <dbReference type="Pfam" id="PF03962"/>
    </source>
</evidence>
<sequence>MSPNSAQEEPSSAELGREKCTKAPSKSLPPAAKQQLILNHLRASRTCHTLKDLEKCLPSVASINGMQVKDYIQALTDDGKLHVEKIGSGNWYWAWAGEEKKEREKVKNGLVKELEKLEKAVAELEDKKKIALSEIGDGGGGEERERGELLAMKGEREVEVARLRAEEERYLNGGVGGGIERKEADIKRWREEAEMWTDNIYVLEEYMGKLAGGDREIVESVKRECYGDEYVEGEGLRELQF</sequence>
<dbReference type="GO" id="GO:0003690">
    <property type="term" value="F:double-stranded DNA binding"/>
    <property type="evidence" value="ECO:0007669"/>
    <property type="project" value="InterPro"/>
</dbReference>
<evidence type="ECO:0000256" key="5">
    <source>
        <dbReference type="SAM" id="Coils"/>
    </source>
</evidence>
<dbReference type="EMBL" id="PDNB01000052">
    <property type="protein sequence ID" value="PGH12906.1"/>
    <property type="molecule type" value="Genomic_DNA"/>
</dbReference>
<evidence type="ECO:0000313" key="9">
    <source>
        <dbReference type="Proteomes" id="UP000223968"/>
    </source>
</evidence>
<name>A0A2B7XUL8_9EURO</name>
<evidence type="ECO:0000256" key="1">
    <source>
        <dbReference type="ARBA" id="ARBA00004123"/>
    </source>
</evidence>
<dbReference type="PIRSF" id="PIRSF026991">
    <property type="entry name" value="Mnd1"/>
    <property type="match status" value="1"/>
</dbReference>
<dbReference type="AlphaFoldDB" id="A0A2B7XUL8"/>
<proteinExistence type="inferred from homology"/>
<dbReference type="Pfam" id="PF03962">
    <property type="entry name" value="Mnd1"/>
    <property type="match status" value="1"/>
</dbReference>
<evidence type="ECO:0000256" key="2">
    <source>
        <dbReference type="ARBA" id="ARBA00005981"/>
    </source>
</evidence>
<evidence type="ECO:0000313" key="8">
    <source>
        <dbReference type="EMBL" id="PGH12906.1"/>
    </source>
</evidence>
<dbReference type="GO" id="GO:0007131">
    <property type="term" value="P:reciprocal meiotic recombination"/>
    <property type="evidence" value="ECO:0007669"/>
    <property type="project" value="InterPro"/>
</dbReference>
<comment type="caution">
    <text evidence="8">The sequence shown here is derived from an EMBL/GenBank/DDBJ whole genome shotgun (WGS) entry which is preliminary data.</text>
</comment>
<feature type="compositionally biased region" description="Polar residues" evidence="6">
    <location>
        <begin position="1"/>
        <end position="10"/>
    </location>
</feature>
<dbReference type="STRING" id="1447875.A0A2B7XUL8"/>